<protein>
    <submittedName>
        <fullName evidence="2">Uncharacterized protein</fullName>
    </submittedName>
</protein>
<keyword evidence="3" id="KW-1185">Reference proteome</keyword>
<dbReference type="PROSITE" id="PS51257">
    <property type="entry name" value="PROKAR_LIPOPROTEIN"/>
    <property type="match status" value="1"/>
</dbReference>
<evidence type="ECO:0000313" key="3">
    <source>
        <dbReference type="Proteomes" id="UP000477750"/>
    </source>
</evidence>
<evidence type="ECO:0000256" key="1">
    <source>
        <dbReference type="SAM" id="SignalP"/>
    </source>
</evidence>
<gene>
    <name evidence="2" type="ORF">GFD30_03650</name>
</gene>
<name>A0A6L5G4W8_9ACTN</name>
<dbReference type="RefSeq" id="WP_153023872.1">
    <property type="nucleotide sequence ID" value="NZ_WIAO01000003.1"/>
</dbReference>
<feature type="chain" id="PRO_5026797379" evidence="1">
    <location>
        <begin position="24"/>
        <end position="403"/>
    </location>
</feature>
<dbReference type="EMBL" id="WIAO01000003">
    <property type="protein sequence ID" value="MQM24679.1"/>
    <property type="molecule type" value="Genomic_DNA"/>
</dbReference>
<accession>A0A6L5G4W8</accession>
<organism evidence="2 3">
    <name type="scientific">Glycomyces albidus</name>
    <dbReference type="NCBI Taxonomy" id="2656774"/>
    <lineage>
        <taxon>Bacteria</taxon>
        <taxon>Bacillati</taxon>
        <taxon>Actinomycetota</taxon>
        <taxon>Actinomycetes</taxon>
        <taxon>Glycomycetales</taxon>
        <taxon>Glycomycetaceae</taxon>
        <taxon>Glycomyces</taxon>
    </lineage>
</organism>
<evidence type="ECO:0000313" key="2">
    <source>
        <dbReference type="EMBL" id="MQM24679.1"/>
    </source>
</evidence>
<dbReference type="Proteomes" id="UP000477750">
    <property type="component" value="Unassembled WGS sequence"/>
</dbReference>
<comment type="caution">
    <text evidence="2">The sequence shown here is derived from an EMBL/GenBank/DDBJ whole genome shotgun (WGS) entry which is preliminary data.</text>
</comment>
<dbReference type="AlphaFoldDB" id="A0A6L5G4W8"/>
<proteinExistence type="predicted"/>
<keyword evidence="1" id="KW-0732">Signal</keyword>
<reference evidence="2 3" key="1">
    <citation type="submission" date="2019-10" db="EMBL/GenBank/DDBJ databases">
        <title>Glycomyces albidus sp. nov., a novel actinomycete isolated from rhizosphere soil of wheat (Triticum aestivum L.).</title>
        <authorList>
            <person name="Qian L."/>
        </authorList>
    </citation>
    <scope>NUCLEOTIDE SEQUENCE [LARGE SCALE GENOMIC DNA]</scope>
    <source>
        <strain evidence="2 3">NEAU-7082</strain>
    </source>
</reference>
<feature type="signal peptide" evidence="1">
    <location>
        <begin position="1"/>
        <end position="23"/>
    </location>
</feature>
<sequence>MQPRIRAAGALIAALALATAACTDDGGGPAGGPADPDAGEVFEEDRLVTMVNESARLLYELENAENRIVQNCLEREGFTVHDQLWFSTVEPEAQDALYSAGDWGDWLPESAEAAEYGLGVWATTAEGQADEDLDAYREHQGFTADAGSPETAAGGGGANLPDNGEFEALSPQDRYDWYVAFYGEATAAGENGHLLGDDAPEAADGGSGGEIDLGGDFDYVQPEPGGCQREMIDALYDDLRLVEDPEGGEYRSANWAWRPDNPMDDFASIEEADIAYREALAPVQGELIDCLEGKGRSGWEFDEEGTLPLSDYFYELYEGAADVHDHPDLPDDAPADYEGKKAFEIAFAVDLAACGDETGYRDTAEQAWADSRNDHYLAIETDVYAWQDEIRSNLETAQQVLES</sequence>